<dbReference type="PANTHER" id="PTHR11119">
    <property type="entry name" value="XANTHINE-URACIL / VITAMIN C PERMEASE FAMILY MEMBER"/>
    <property type="match status" value="1"/>
</dbReference>
<sequence length="77" mass="8168">MVTVIELAGFGLFDRGFPMVGHCVGIGIPRADRANLVSSAPRIKIPYPVEWGAPTFDAGPAFRMLAAVLVSLIEVNA</sequence>
<dbReference type="AlphaFoldDB" id="A0A8T0L726"/>
<evidence type="ECO:0000313" key="3">
    <source>
        <dbReference type="Proteomes" id="UP000743370"/>
    </source>
</evidence>
<gene>
    <name evidence="2" type="ORF">HKW66_Vig0034920</name>
</gene>
<name>A0A8T0L726_PHAAN</name>
<proteinExistence type="inferred from homology"/>
<dbReference type="EMBL" id="JABFOF010000001">
    <property type="protein sequence ID" value="KAG2408670.1"/>
    <property type="molecule type" value="Genomic_DNA"/>
</dbReference>
<evidence type="ECO:0000313" key="2">
    <source>
        <dbReference type="EMBL" id="KAG2408670.1"/>
    </source>
</evidence>
<comment type="similarity">
    <text evidence="1">Belongs to the nucleobase:cation symporter-2 (NCS2) (TC 2.A.40) family.</text>
</comment>
<evidence type="ECO:0000256" key="1">
    <source>
        <dbReference type="ARBA" id="ARBA00008821"/>
    </source>
</evidence>
<reference evidence="2 3" key="1">
    <citation type="submission" date="2020-05" db="EMBL/GenBank/DDBJ databases">
        <title>Vigna angularis (adzuki bean) Var. LongXiaoDou No. 4 denovo assembly.</title>
        <authorList>
            <person name="Xiang H."/>
        </authorList>
    </citation>
    <scope>NUCLEOTIDE SEQUENCE [LARGE SCALE GENOMIC DNA]</scope>
    <source>
        <tissue evidence="2">Leaf</tissue>
    </source>
</reference>
<organism evidence="2 3">
    <name type="scientific">Phaseolus angularis</name>
    <name type="common">Azuki bean</name>
    <name type="synonym">Vigna angularis</name>
    <dbReference type="NCBI Taxonomy" id="3914"/>
    <lineage>
        <taxon>Eukaryota</taxon>
        <taxon>Viridiplantae</taxon>
        <taxon>Streptophyta</taxon>
        <taxon>Embryophyta</taxon>
        <taxon>Tracheophyta</taxon>
        <taxon>Spermatophyta</taxon>
        <taxon>Magnoliopsida</taxon>
        <taxon>eudicotyledons</taxon>
        <taxon>Gunneridae</taxon>
        <taxon>Pentapetalae</taxon>
        <taxon>rosids</taxon>
        <taxon>fabids</taxon>
        <taxon>Fabales</taxon>
        <taxon>Fabaceae</taxon>
        <taxon>Papilionoideae</taxon>
        <taxon>50 kb inversion clade</taxon>
        <taxon>NPAAA clade</taxon>
        <taxon>indigoferoid/millettioid clade</taxon>
        <taxon>Phaseoleae</taxon>
        <taxon>Vigna</taxon>
    </lineage>
</organism>
<protein>
    <submittedName>
        <fullName evidence="2">Nucleobase-ascorbate transporter</fullName>
    </submittedName>
</protein>
<accession>A0A8T0L726</accession>
<dbReference type="Proteomes" id="UP000743370">
    <property type="component" value="Unassembled WGS sequence"/>
</dbReference>
<comment type="caution">
    <text evidence="2">The sequence shown here is derived from an EMBL/GenBank/DDBJ whole genome shotgun (WGS) entry which is preliminary data.</text>
</comment>